<dbReference type="Gene3D" id="1.10.8.10">
    <property type="entry name" value="DNA helicase RuvA subunit, C-terminal domain"/>
    <property type="match status" value="1"/>
</dbReference>
<dbReference type="PANTHER" id="PTHR18895:SF74">
    <property type="entry name" value="MTRF1L RELEASE FACTOR GLUTAMINE METHYLTRANSFERASE"/>
    <property type="match status" value="1"/>
</dbReference>
<evidence type="ECO:0000259" key="4">
    <source>
        <dbReference type="Pfam" id="PF17827"/>
    </source>
</evidence>
<dbReference type="InterPro" id="IPR004556">
    <property type="entry name" value="HemK-like"/>
</dbReference>
<evidence type="ECO:0000256" key="3">
    <source>
        <dbReference type="ARBA" id="ARBA00022691"/>
    </source>
</evidence>
<comment type="caution">
    <text evidence="5">The sequence shown here is derived from an EMBL/GenBank/DDBJ whole genome shotgun (WGS) entry which is preliminary data.</text>
</comment>
<evidence type="ECO:0000313" key="5">
    <source>
        <dbReference type="EMBL" id="MFC5380548.1"/>
    </source>
</evidence>
<dbReference type="Proteomes" id="UP001596122">
    <property type="component" value="Unassembled WGS sequence"/>
</dbReference>
<evidence type="ECO:0000256" key="2">
    <source>
        <dbReference type="ARBA" id="ARBA00022679"/>
    </source>
</evidence>
<dbReference type="NCBIfam" id="TIGR00536">
    <property type="entry name" value="hemK_fam"/>
    <property type="match status" value="1"/>
</dbReference>
<reference evidence="6" key="1">
    <citation type="journal article" date="2019" name="Int. J. Syst. Evol. Microbiol.">
        <title>The Global Catalogue of Microorganisms (GCM) 10K type strain sequencing project: providing services to taxonomists for standard genome sequencing and annotation.</title>
        <authorList>
            <consortium name="The Broad Institute Genomics Platform"/>
            <consortium name="The Broad Institute Genome Sequencing Center for Infectious Disease"/>
            <person name="Wu L."/>
            <person name="Ma J."/>
        </authorList>
    </citation>
    <scope>NUCLEOTIDE SEQUENCE [LARGE SCALE GENOMIC DNA]</scope>
    <source>
        <strain evidence="6">CCUG 43114</strain>
    </source>
</reference>
<keyword evidence="3" id="KW-0949">S-adenosyl-L-methionine</keyword>
<feature type="domain" description="Release factor glutamine methyltransferase N-terminal" evidence="4">
    <location>
        <begin position="7"/>
        <end position="77"/>
    </location>
</feature>
<keyword evidence="1 5" id="KW-0489">Methyltransferase</keyword>
<gene>
    <name evidence="5" type="ORF">ACFPJ6_07080</name>
</gene>
<evidence type="ECO:0000256" key="1">
    <source>
        <dbReference type="ARBA" id="ARBA00022603"/>
    </source>
</evidence>
<dbReference type="SUPFAM" id="SSF53335">
    <property type="entry name" value="S-adenosyl-L-methionine-dependent methyltransferases"/>
    <property type="match status" value="1"/>
</dbReference>
<dbReference type="Pfam" id="PF17827">
    <property type="entry name" value="PrmC_N"/>
    <property type="match status" value="1"/>
</dbReference>
<dbReference type="InterPro" id="IPR029063">
    <property type="entry name" value="SAM-dependent_MTases_sf"/>
</dbReference>
<dbReference type="PANTHER" id="PTHR18895">
    <property type="entry name" value="HEMK METHYLTRANSFERASE"/>
    <property type="match status" value="1"/>
</dbReference>
<dbReference type="GO" id="GO:0032259">
    <property type="term" value="P:methylation"/>
    <property type="evidence" value="ECO:0007669"/>
    <property type="project" value="UniProtKB-KW"/>
</dbReference>
<keyword evidence="6" id="KW-1185">Reference proteome</keyword>
<accession>A0ABW0GKY2</accession>
<proteinExistence type="predicted"/>
<keyword evidence="2" id="KW-0808">Transferase</keyword>
<dbReference type="RefSeq" id="WP_340268058.1">
    <property type="nucleotide sequence ID" value="NZ_JBBEOG010000002.1"/>
</dbReference>
<dbReference type="Gene3D" id="3.40.50.150">
    <property type="entry name" value="Vaccinia Virus protein VP39"/>
    <property type="match status" value="1"/>
</dbReference>
<organism evidence="5 6">
    <name type="scientific">Aquipuribacter nitratireducens</name>
    <dbReference type="NCBI Taxonomy" id="650104"/>
    <lineage>
        <taxon>Bacteria</taxon>
        <taxon>Bacillati</taxon>
        <taxon>Actinomycetota</taxon>
        <taxon>Actinomycetes</taxon>
        <taxon>Micrococcales</taxon>
        <taxon>Intrasporangiaceae</taxon>
        <taxon>Aquipuribacter</taxon>
    </lineage>
</organism>
<sequence>MSLVEDLARAVATLQHAGVATPRADAELLAAHAAGTDRGGLQRLVVLRAGWPDGAGERFAALVDERADRVPLQHLTGTAGFRGLELAVGPGVFVPRPETEVLAQVGLEALPGDGTLAVDLCTGSAAVALALALEGGARVGAVEHETAAHAWAQRNVAALGAGRVRLVHGDATRPDLVAAALPEHAGACAVVTANPPYVPDDAVPRDPEVAEHDPPAALYGGPDGMRVLAGCVRTAAVLLLPDGLLALEHGEDQAADVAAVLRREAPEGGSWDDVRHHVDLTGRTRVTTARLRGPAASGDLGGSSA</sequence>
<dbReference type="InterPro" id="IPR040758">
    <property type="entry name" value="PrmC_N"/>
</dbReference>
<dbReference type="GO" id="GO:0008168">
    <property type="term" value="F:methyltransferase activity"/>
    <property type="evidence" value="ECO:0007669"/>
    <property type="project" value="UniProtKB-KW"/>
</dbReference>
<name>A0ABW0GKY2_9MICO</name>
<dbReference type="EMBL" id="JBHSLD010000007">
    <property type="protein sequence ID" value="MFC5380548.1"/>
    <property type="molecule type" value="Genomic_DNA"/>
</dbReference>
<dbReference type="InterPro" id="IPR050320">
    <property type="entry name" value="N5-glutamine_MTase"/>
</dbReference>
<evidence type="ECO:0000313" key="6">
    <source>
        <dbReference type="Proteomes" id="UP001596122"/>
    </source>
</evidence>
<protein>
    <submittedName>
        <fullName evidence="5">N5-glutamine methyltransferase family protein</fullName>
    </submittedName>
</protein>